<keyword evidence="7" id="KW-0675">Receptor</keyword>
<dbReference type="GO" id="GO:0008270">
    <property type="term" value="F:zinc ion binding"/>
    <property type="evidence" value="ECO:0007669"/>
    <property type="project" value="UniProtKB-KW"/>
</dbReference>
<dbReference type="GO" id="GO:0035076">
    <property type="term" value="P:ecdysone receptor signaling pathway"/>
    <property type="evidence" value="ECO:0007669"/>
    <property type="project" value="InterPro"/>
</dbReference>
<dbReference type="InterPro" id="IPR001723">
    <property type="entry name" value="Nuclear_hrmn_rcpt"/>
</dbReference>
<dbReference type="InterPro" id="IPR003069">
    <property type="entry name" value="Ecdystd_rcpt"/>
</dbReference>
<feature type="non-terminal residue" evidence="8">
    <location>
        <position position="1"/>
    </location>
</feature>
<dbReference type="InterPro" id="IPR050234">
    <property type="entry name" value="Nuclear_hormone_rcpt_NR1"/>
</dbReference>
<dbReference type="GO" id="GO:0030154">
    <property type="term" value="P:cell differentiation"/>
    <property type="evidence" value="ECO:0007669"/>
    <property type="project" value="TreeGrafter"/>
</dbReference>
<dbReference type="AlphaFoldDB" id="A0A7R8WKJ2"/>
<evidence type="ECO:0000256" key="7">
    <source>
        <dbReference type="ARBA" id="ARBA00023170"/>
    </source>
</evidence>
<evidence type="ECO:0000313" key="8">
    <source>
        <dbReference type="EMBL" id="CAD7233460.1"/>
    </source>
</evidence>
<dbReference type="GO" id="GO:0004879">
    <property type="term" value="F:nuclear receptor activity"/>
    <property type="evidence" value="ECO:0007669"/>
    <property type="project" value="InterPro"/>
</dbReference>
<evidence type="ECO:0000256" key="1">
    <source>
        <dbReference type="ARBA" id="ARBA00022723"/>
    </source>
</evidence>
<evidence type="ECO:0000256" key="4">
    <source>
        <dbReference type="ARBA" id="ARBA00023015"/>
    </source>
</evidence>
<evidence type="ECO:0000256" key="3">
    <source>
        <dbReference type="ARBA" id="ARBA00022833"/>
    </source>
</evidence>
<dbReference type="PROSITE" id="PS51843">
    <property type="entry name" value="NR_LBD"/>
    <property type="match status" value="1"/>
</dbReference>
<gene>
    <name evidence="8" type="ORF">CTOB1V02_LOCUS11282</name>
</gene>
<keyword evidence="5" id="KW-0238">DNA-binding</keyword>
<dbReference type="GO" id="GO:0000978">
    <property type="term" value="F:RNA polymerase II cis-regulatory region sequence-specific DNA binding"/>
    <property type="evidence" value="ECO:0007669"/>
    <property type="project" value="TreeGrafter"/>
</dbReference>
<dbReference type="PANTHER" id="PTHR24082">
    <property type="entry name" value="NUCLEAR HORMONE RECEPTOR"/>
    <property type="match status" value="1"/>
</dbReference>
<dbReference type="InterPro" id="IPR035500">
    <property type="entry name" value="NHR-like_dom_sf"/>
</dbReference>
<keyword evidence="4" id="KW-0805">Transcription regulation</keyword>
<keyword evidence="3" id="KW-0862">Zinc</keyword>
<accession>A0A7R8WKJ2</accession>
<dbReference type="Gene3D" id="1.10.565.10">
    <property type="entry name" value="Retinoid X Receptor"/>
    <property type="match status" value="1"/>
</dbReference>
<sequence length="202" mass="23236">EYTFENADYESKFKHISEMTILTVRLIVEFSKRLPGFDTLLREDQITLLKACSSEVMMLRSARRYDIQSDCIVFANNHPYSRSNYIAAGLSDTANELFNFCRRLCLMQVDNAMYALLVAIVTFSDRPNLAEPKKVEKILDIYVQALRTYAEAKRANPGIVFAKLLSLLPELRTLGVLNSEMCFSLKLRNTKFPPFLAEIWDI</sequence>
<keyword evidence="2" id="KW-0863">Zinc-finger</keyword>
<proteinExistence type="predicted"/>
<reference evidence="8" key="1">
    <citation type="submission" date="2020-11" db="EMBL/GenBank/DDBJ databases">
        <authorList>
            <person name="Tran Van P."/>
        </authorList>
    </citation>
    <scope>NUCLEOTIDE SEQUENCE</scope>
</reference>
<evidence type="ECO:0000256" key="2">
    <source>
        <dbReference type="ARBA" id="ARBA00022771"/>
    </source>
</evidence>
<organism evidence="8">
    <name type="scientific">Cyprideis torosa</name>
    <dbReference type="NCBI Taxonomy" id="163714"/>
    <lineage>
        <taxon>Eukaryota</taxon>
        <taxon>Metazoa</taxon>
        <taxon>Ecdysozoa</taxon>
        <taxon>Arthropoda</taxon>
        <taxon>Crustacea</taxon>
        <taxon>Oligostraca</taxon>
        <taxon>Ostracoda</taxon>
        <taxon>Podocopa</taxon>
        <taxon>Podocopida</taxon>
        <taxon>Cytherocopina</taxon>
        <taxon>Cytheroidea</taxon>
        <taxon>Cytherideidae</taxon>
        <taxon>Cyprideis</taxon>
    </lineage>
</organism>
<dbReference type="FunFam" id="1.10.565.10:FF:000030">
    <property type="entry name" value="Ecdysone receptor (Isoform A)"/>
    <property type="match status" value="1"/>
</dbReference>
<name>A0A7R8WKJ2_9CRUS</name>
<keyword evidence="1" id="KW-0479">Metal-binding</keyword>
<dbReference type="PRINTS" id="PR00398">
    <property type="entry name" value="STRDHORMONER"/>
</dbReference>
<dbReference type="PANTHER" id="PTHR24082:SF507">
    <property type="entry name" value="BILE ACID RECEPTOR-RELATED"/>
    <property type="match status" value="1"/>
</dbReference>
<dbReference type="GO" id="GO:0090575">
    <property type="term" value="C:RNA polymerase II transcription regulator complex"/>
    <property type="evidence" value="ECO:0007669"/>
    <property type="project" value="TreeGrafter"/>
</dbReference>
<dbReference type="GO" id="GO:0035100">
    <property type="term" value="F:ecdysone binding"/>
    <property type="evidence" value="ECO:0007669"/>
    <property type="project" value="InterPro"/>
</dbReference>
<dbReference type="InterPro" id="IPR000536">
    <property type="entry name" value="Nucl_hrmn_rcpt_lig-bd"/>
</dbReference>
<dbReference type="OrthoDB" id="5837785at2759"/>
<dbReference type="PRINTS" id="PR01283">
    <property type="entry name" value="ECDYSTEROIDR"/>
</dbReference>
<dbReference type="SUPFAM" id="SSF48508">
    <property type="entry name" value="Nuclear receptor ligand-binding domain"/>
    <property type="match status" value="1"/>
</dbReference>
<dbReference type="Pfam" id="PF00104">
    <property type="entry name" value="Hormone_recep"/>
    <property type="match status" value="1"/>
</dbReference>
<keyword evidence="6" id="KW-0804">Transcription</keyword>
<evidence type="ECO:0000256" key="5">
    <source>
        <dbReference type="ARBA" id="ARBA00023125"/>
    </source>
</evidence>
<dbReference type="SMART" id="SM00430">
    <property type="entry name" value="HOLI"/>
    <property type="match status" value="1"/>
</dbReference>
<evidence type="ECO:0000256" key="6">
    <source>
        <dbReference type="ARBA" id="ARBA00023163"/>
    </source>
</evidence>
<dbReference type="GO" id="GO:0045944">
    <property type="term" value="P:positive regulation of transcription by RNA polymerase II"/>
    <property type="evidence" value="ECO:0007669"/>
    <property type="project" value="TreeGrafter"/>
</dbReference>
<protein>
    <submittedName>
        <fullName evidence="8">Uncharacterized protein</fullName>
    </submittedName>
</protein>
<dbReference type="GO" id="GO:0000122">
    <property type="term" value="P:negative regulation of transcription by RNA polymerase II"/>
    <property type="evidence" value="ECO:0007669"/>
    <property type="project" value="TreeGrafter"/>
</dbReference>
<dbReference type="EMBL" id="OB666299">
    <property type="protein sequence ID" value="CAD7233460.1"/>
    <property type="molecule type" value="Genomic_DNA"/>
</dbReference>